<evidence type="ECO:0000256" key="1">
    <source>
        <dbReference type="ARBA" id="ARBA00000885"/>
    </source>
</evidence>
<organism evidence="16 17">
    <name type="scientific">Trichuris muris</name>
    <name type="common">Mouse whipworm</name>
    <dbReference type="NCBI Taxonomy" id="70415"/>
    <lineage>
        <taxon>Eukaryota</taxon>
        <taxon>Metazoa</taxon>
        <taxon>Ecdysozoa</taxon>
        <taxon>Nematoda</taxon>
        <taxon>Enoplea</taxon>
        <taxon>Dorylaimia</taxon>
        <taxon>Trichinellida</taxon>
        <taxon>Trichuridae</taxon>
        <taxon>Trichuris</taxon>
    </lineage>
</organism>
<protein>
    <recommendedName>
        <fullName evidence="12">E3 ubiquitin-protein ligase</fullName>
        <ecNumber evidence="12">2.3.2.26</ecNumber>
    </recommendedName>
</protein>
<reference evidence="16" key="1">
    <citation type="submission" date="2013-11" db="EMBL/GenBank/DDBJ databases">
        <authorList>
            <person name="Aslett M."/>
        </authorList>
    </citation>
    <scope>NUCLEOTIDE SEQUENCE [LARGE SCALE GENOMIC DNA]</scope>
    <source>
        <strain evidence="16">Edinburgh</strain>
    </source>
</reference>
<dbReference type="Pfam" id="PF00632">
    <property type="entry name" value="HECT"/>
    <property type="match status" value="1"/>
</dbReference>
<evidence type="ECO:0000259" key="14">
    <source>
        <dbReference type="PROSITE" id="PS50237"/>
    </source>
</evidence>
<dbReference type="Gene3D" id="3.30.2410.10">
    <property type="entry name" value="Hect, E3 ligase catalytic domain"/>
    <property type="match status" value="1"/>
</dbReference>
<dbReference type="WBParaSite" id="TMUE_3000014113.3">
    <property type="protein sequence ID" value="TMUE_3000014113.3"/>
    <property type="gene ID" value="WBGene00289135"/>
</dbReference>
<dbReference type="InterPro" id="IPR011989">
    <property type="entry name" value="ARM-like"/>
</dbReference>
<dbReference type="WBParaSite" id="TMUE_3000014113.1">
    <property type="protein sequence ID" value="TMUE_3000014113.1"/>
    <property type="gene ID" value="WBGene00289135"/>
</dbReference>
<evidence type="ECO:0000256" key="8">
    <source>
        <dbReference type="ARBA" id="ARBA00022786"/>
    </source>
</evidence>
<accession>A0A5S6R3V9</accession>
<keyword evidence="16" id="KW-1185">Reference proteome</keyword>
<evidence type="ECO:0000256" key="9">
    <source>
        <dbReference type="ARBA" id="ARBA00023204"/>
    </source>
</evidence>
<dbReference type="InterPro" id="IPR000569">
    <property type="entry name" value="HECT_dom"/>
</dbReference>
<evidence type="ECO:0000256" key="2">
    <source>
        <dbReference type="ARBA" id="ARBA00004642"/>
    </source>
</evidence>
<feature type="region of interest" description="Disordered" evidence="13">
    <location>
        <begin position="1314"/>
        <end position="1366"/>
    </location>
</feature>
<dbReference type="InterPro" id="IPR045322">
    <property type="entry name" value="HECTD1/TRIP12-like"/>
</dbReference>
<evidence type="ECO:0000256" key="10">
    <source>
        <dbReference type="ARBA" id="ARBA00023242"/>
    </source>
</evidence>
<dbReference type="Gene3D" id="1.25.10.10">
    <property type="entry name" value="Leucine-rich Repeat Variant"/>
    <property type="match status" value="1"/>
</dbReference>
<keyword evidence="8 11" id="KW-0833">Ubl conjugation pathway</keyword>
<dbReference type="InterPro" id="IPR016024">
    <property type="entry name" value="ARM-type_fold"/>
</dbReference>
<evidence type="ECO:0000256" key="13">
    <source>
        <dbReference type="SAM" id="MobiDB-lite"/>
    </source>
</evidence>
<feature type="region of interest" description="Disordered" evidence="13">
    <location>
        <begin position="1"/>
        <end position="187"/>
    </location>
</feature>
<evidence type="ECO:0000256" key="5">
    <source>
        <dbReference type="ARBA" id="ARBA00022553"/>
    </source>
</evidence>
<feature type="compositionally biased region" description="Polar residues" evidence="13">
    <location>
        <begin position="49"/>
        <end position="61"/>
    </location>
</feature>
<evidence type="ECO:0000256" key="6">
    <source>
        <dbReference type="ARBA" id="ARBA00022679"/>
    </source>
</evidence>
<dbReference type="Pfam" id="PF02825">
    <property type="entry name" value="WWE"/>
    <property type="match status" value="1"/>
</dbReference>
<dbReference type="GO" id="GO:0043161">
    <property type="term" value="P:proteasome-mediated ubiquitin-dependent protein catabolic process"/>
    <property type="evidence" value="ECO:0007669"/>
    <property type="project" value="TreeGrafter"/>
</dbReference>
<keyword evidence="7" id="KW-0227">DNA damage</keyword>
<dbReference type="InterPro" id="IPR037197">
    <property type="entry name" value="WWE_dom_sf"/>
</dbReference>
<evidence type="ECO:0000313" key="16">
    <source>
        <dbReference type="Proteomes" id="UP000046395"/>
    </source>
</evidence>
<feature type="compositionally biased region" description="Low complexity" evidence="13">
    <location>
        <begin position="867"/>
        <end position="884"/>
    </location>
</feature>
<dbReference type="InterPro" id="IPR035983">
    <property type="entry name" value="Hect_E3_ubiquitin_ligase"/>
</dbReference>
<dbReference type="GO" id="GO:0000209">
    <property type="term" value="P:protein polyubiquitination"/>
    <property type="evidence" value="ECO:0007669"/>
    <property type="project" value="TreeGrafter"/>
</dbReference>
<dbReference type="GO" id="GO:0061630">
    <property type="term" value="F:ubiquitin protein ligase activity"/>
    <property type="evidence" value="ECO:0007669"/>
    <property type="project" value="UniProtKB-UniRule"/>
</dbReference>
<feature type="region of interest" description="Disordered" evidence="13">
    <location>
        <begin position="866"/>
        <end position="979"/>
    </location>
</feature>
<keyword evidence="5" id="KW-0597">Phosphoprotein</keyword>
<dbReference type="Proteomes" id="UP000046395">
    <property type="component" value="Unassembled WGS sequence"/>
</dbReference>
<dbReference type="SUPFAM" id="SSF117839">
    <property type="entry name" value="WWE domain"/>
    <property type="match status" value="1"/>
</dbReference>
<feature type="compositionally biased region" description="Basic residues" evidence="13">
    <location>
        <begin position="938"/>
        <end position="947"/>
    </location>
</feature>
<comment type="catalytic activity">
    <reaction evidence="1 12">
        <text>S-ubiquitinyl-[E2 ubiquitin-conjugating enzyme]-L-cysteine + [acceptor protein]-L-lysine = [E2 ubiquitin-conjugating enzyme]-L-cysteine + N(6)-ubiquitinyl-[acceptor protein]-L-lysine.</text>
        <dbReference type="EC" id="2.3.2.26"/>
    </reaction>
</comment>
<dbReference type="EC" id="2.3.2.26" evidence="12"/>
<feature type="compositionally biased region" description="Polar residues" evidence="13">
    <location>
        <begin position="94"/>
        <end position="123"/>
    </location>
</feature>
<keyword evidence="9" id="KW-0234">DNA repair</keyword>
<dbReference type="GO" id="GO:0008270">
    <property type="term" value="F:zinc ion binding"/>
    <property type="evidence" value="ECO:0007669"/>
    <property type="project" value="InterPro"/>
</dbReference>
<dbReference type="GO" id="GO:0006281">
    <property type="term" value="P:DNA repair"/>
    <property type="evidence" value="ECO:0007669"/>
    <property type="project" value="UniProtKB-KW"/>
</dbReference>
<keyword evidence="10" id="KW-0539">Nucleus</keyword>
<evidence type="ECO:0000256" key="11">
    <source>
        <dbReference type="PROSITE-ProRule" id="PRU00104"/>
    </source>
</evidence>
<evidence type="ECO:0000256" key="4">
    <source>
        <dbReference type="ARBA" id="ARBA00006331"/>
    </source>
</evidence>
<name>A0A5S6R3V9_TRIMR</name>
<dbReference type="Gene3D" id="3.30.720.50">
    <property type="match status" value="1"/>
</dbReference>
<evidence type="ECO:0000313" key="17">
    <source>
        <dbReference type="WBParaSite" id="TMUE_3000014113.1"/>
    </source>
</evidence>
<feature type="compositionally biased region" description="Low complexity" evidence="13">
    <location>
        <begin position="619"/>
        <end position="642"/>
    </location>
</feature>
<evidence type="ECO:0000256" key="12">
    <source>
        <dbReference type="RuleBase" id="RU369009"/>
    </source>
</evidence>
<comment type="pathway">
    <text evidence="3 12">Protein modification; protein ubiquitination.</text>
</comment>
<feature type="compositionally biased region" description="Basic residues" evidence="13">
    <location>
        <begin position="1347"/>
        <end position="1360"/>
    </location>
</feature>
<dbReference type="GO" id="GO:0016607">
    <property type="term" value="C:nuclear speck"/>
    <property type="evidence" value="ECO:0007669"/>
    <property type="project" value="TreeGrafter"/>
</dbReference>
<feature type="compositionally biased region" description="Polar residues" evidence="13">
    <location>
        <begin position="155"/>
        <end position="168"/>
    </location>
</feature>
<dbReference type="InterPro" id="IPR004170">
    <property type="entry name" value="WWE_dom"/>
</dbReference>
<dbReference type="SMART" id="SM00678">
    <property type="entry name" value="WWE"/>
    <property type="match status" value="1"/>
</dbReference>
<dbReference type="PANTHER" id="PTHR45670:SF13">
    <property type="entry name" value="E3 UBIQUITIN-PROTEIN LIGASE TRIP12"/>
    <property type="match status" value="1"/>
</dbReference>
<feature type="active site" description="Glycyl thioester intermediate" evidence="11">
    <location>
        <position position="1869"/>
    </location>
</feature>
<feature type="region of interest" description="Disordered" evidence="13">
    <location>
        <begin position="612"/>
        <end position="656"/>
    </location>
</feature>
<dbReference type="CDD" id="cd00078">
    <property type="entry name" value="HECTc"/>
    <property type="match status" value="1"/>
</dbReference>
<dbReference type="Pfam" id="PF25579">
    <property type="entry name" value="TPR_TRIP12_N"/>
    <property type="match status" value="1"/>
</dbReference>
<dbReference type="PANTHER" id="PTHR45670">
    <property type="entry name" value="E3 UBIQUITIN-PROTEIN LIGASE TRIP12"/>
    <property type="match status" value="1"/>
</dbReference>
<comment type="similarity">
    <text evidence="4 12">Belongs to the UPL family. K-HECT subfamily.</text>
</comment>
<dbReference type="InterPro" id="IPR018123">
    <property type="entry name" value="WWE-dom_subgr"/>
</dbReference>
<dbReference type="PROSITE" id="PS50918">
    <property type="entry name" value="WWE"/>
    <property type="match status" value="1"/>
</dbReference>
<keyword evidence="6 12" id="KW-0808">Transferase</keyword>
<reference evidence="16" key="2">
    <citation type="submission" date="2014-03" db="EMBL/GenBank/DDBJ databases">
        <title>The whipworm genome and dual-species transcriptomics of an intimate host-pathogen interaction.</title>
        <authorList>
            <person name="Foth B.J."/>
            <person name="Tsai I.J."/>
            <person name="Reid A.J."/>
            <person name="Bancroft A.J."/>
            <person name="Nichol S."/>
            <person name="Tracey A."/>
            <person name="Holroyd N."/>
            <person name="Cotton J.A."/>
            <person name="Stanley E.J."/>
            <person name="Zarowiecki M."/>
            <person name="Liu J.Z."/>
            <person name="Huckvale T."/>
            <person name="Cooper P.J."/>
            <person name="Grencis R.K."/>
            <person name="Berriman M."/>
        </authorList>
    </citation>
    <scope>NUCLEOTIDE SEQUENCE [LARGE SCALE GENOMIC DNA]</scope>
    <source>
        <strain evidence="16">Edinburgh</strain>
    </source>
</reference>
<evidence type="ECO:0000259" key="15">
    <source>
        <dbReference type="PROSITE" id="PS50918"/>
    </source>
</evidence>
<sequence length="1902" mass="210556">MDRKSRRTRKILLPNQSRPPAADPEEQAVADNHVPPRKKVRQERPEEAVQSNSNSAINHCQDTAVEERPSSSGHSVPRSLAHLVDYFPDLNGPNRLTRSATKNQRTKSSCVQGGSGRSLPSKSESADIDPEEQIGMESRSQGGHKVGKKGKAQAKPSSRPAQSQSPNNEFLPPGATDGPSVNANRSASQSYSSSFFSTFGPRVQNLLLRCPGSTQGTAAGNDRVSTLLANLQKQDDSSTQLQALIELCNMLAMSSDESLGANFPYKEIVRVLTRMLQMDHNFDITTHVCRALSNLVELVPRICSSLLDAVPHLLSKLKRVECIDVAEAALSALELLSRRHSKTILNANGIQACLLYIEFFPIVSQRSALQIVANCCYYLMPQEFDYLNDALPVLTQRLKSQDKKTVELMCIAFSRLVENFVASPESIARLCEAGLLENVRLMLVTSPQVISSSMLTNVLRMLHLICCNCTQIAVQLVRTGIASTLHFLLTGSVDVFPKHRELISRSPSELYELVLLIGELLPPLQLTGLFEIDTWLQPNLASSQHASWYWKQDRDTWRPFLPLDNRSLEVAYQMHEEEVSLSIMGQTFVVDIAAMSMTPDDDSDIVIQVQRRMKESAENRSSPPAARRSSANKTKGQASSKSGEAKAKASDQSANRALASDPRIDLLKGEPVLYDEIITSLFPLLYEIYTSMGGPAVRQECLRCFLKMIYHGKVELVTRLLENVPMSTLIAGILTSQDVKLIVCALQLTKLLLEKKRDLFTVCFQREGVVYQMKHLSEHLKKINATTVFPASEVDMLTLQGGHQLSIMNQSSLESSLMLHGSRLLPLGIQPSSSPSSYFHVTSAAARALSLSIPLLNQTAAMVARQTSANGSTSRSSSNATTMTLRLPRPPGTVSSSMDSVAVDGPFSEATATTGDTASTATTTTTTSSTATAPSAHGKGHGRGKGRKNADAGQSRDPNARSRSPMRRSGAARSSAMLNPSFSGWTGRSLVRFPGGSVQPLDPSSVSFHSPASYDMDRRNYWKLANEKVTNWAENLSKELLDTYFNEHKSSSGTELPTVDRLSQAASKLKSCDCVALTELASVLMSDVTCFELLQSGIVDHLTSYLTDCTWDELAERLRNFCRILFNVTVLKDGDRDCVPTVGLPPSEAGKNLVTKLVLCINQLEQFPVRFHEMTWGHNNNLRGMSALRFLHEQMIRCLPTRHPQETNLREWKKGMFRVDPLAHVSAIEKYLVSKGVVRPKTGDESSDDDDDGESAEEEGDAVSNSIGDVGGQHKLQLLVNGSMLPYDMTIYQALRQCGSRWESVYNENSGISIPEGEAAASSNSNSASRRETSTTVASNASSAGPRSKRTNRGAGKKRAQPAATVYQPPANPLQQLLTGSFALSFSDPSTKCLTLLRILFAISRHWTVLYEGEALMTTSAPLLPLSTFHVPKIAAKIHRQMQDPMVIITNQIPDWIEELAFECPFVLPFDVRIVLFGTIALDQDRALQRLLDSSGDSNVSASSSSERITPRIERRKVCITRNNILRQAETVLNNMNQSRAILEIQYEDEVGSGLGPTLEFYALVSYNLQRADLKLWHGSVVKNQLSEGVTEFIQNTTGLYPAVRDFNSEQHADKTLSLFKLFGKLLARALLDGRTVDLPLNSLFFKWFLQAEDTLRLTDLNDLDSALGRSVNCLQRLVFKSRISDEHRKQAQVEVEALSIDFTLPGYPNIQLKPNGKNILVDIDNLQEYLELMAHWLLRVGVARQMEAARTSFSSIIQLRSLKMFFPDEMDQLFCGCRTSTDIWDAHVLQQAIHPDHGYTHDSPQIRWLVDLMAGYSDTERRNFLQFMTGSPRLPVGGLKNLNPPFTVVRKHCDSGNVDSQLPSVMTCVNYLKLPEYTSFEAMRERLHMAIAYGRYAFHLS</sequence>
<feature type="compositionally biased region" description="Low complexity" evidence="13">
    <location>
        <begin position="910"/>
        <end position="937"/>
    </location>
</feature>
<reference evidence="17" key="3">
    <citation type="submission" date="2019-12" db="UniProtKB">
        <authorList>
            <consortium name="WormBaseParasite"/>
        </authorList>
    </citation>
    <scope>IDENTIFICATION</scope>
</reference>
<evidence type="ECO:0000256" key="7">
    <source>
        <dbReference type="ARBA" id="ARBA00022763"/>
    </source>
</evidence>
<feature type="domain" description="WWE" evidence="15">
    <location>
        <begin position="534"/>
        <end position="615"/>
    </location>
</feature>
<feature type="compositionally biased region" description="Basic residues" evidence="13">
    <location>
        <begin position="1"/>
        <end position="10"/>
    </location>
</feature>
<dbReference type="WBParaSite" id="TMUE_3000014113.2">
    <property type="protein sequence ID" value="TMUE_3000014113.2"/>
    <property type="gene ID" value="WBGene00289135"/>
</dbReference>
<dbReference type="UniPathway" id="UPA00143"/>
<feature type="region of interest" description="Disordered" evidence="13">
    <location>
        <begin position="1239"/>
        <end position="1269"/>
    </location>
</feature>
<proteinExistence type="inferred from homology"/>
<dbReference type="SMART" id="SM00119">
    <property type="entry name" value="HECTc"/>
    <property type="match status" value="1"/>
</dbReference>
<dbReference type="InterPro" id="IPR057948">
    <property type="entry name" value="TPR_TRIP12_N"/>
</dbReference>
<dbReference type="Gene3D" id="3.90.1750.10">
    <property type="entry name" value="Hect, E3 ligase catalytic domains"/>
    <property type="match status" value="1"/>
</dbReference>
<dbReference type="PROSITE" id="PS50237">
    <property type="entry name" value="HECT"/>
    <property type="match status" value="1"/>
</dbReference>
<feature type="compositionally biased region" description="Low complexity" evidence="13">
    <location>
        <begin position="1318"/>
        <end position="1344"/>
    </location>
</feature>
<dbReference type="STRING" id="70415.A0A5S6R3V9"/>
<evidence type="ECO:0000256" key="3">
    <source>
        <dbReference type="ARBA" id="ARBA00004906"/>
    </source>
</evidence>
<feature type="domain" description="HECT" evidence="14">
    <location>
        <begin position="1589"/>
        <end position="1902"/>
    </location>
</feature>
<dbReference type="SUPFAM" id="SSF56204">
    <property type="entry name" value="Hect, E3 ligase catalytic domain"/>
    <property type="match status" value="1"/>
</dbReference>
<feature type="compositionally biased region" description="Acidic residues" evidence="13">
    <location>
        <begin position="1245"/>
        <end position="1261"/>
    </location>
</feature>
<dbReference type="SUPFAM" id="SSF48371">
    <property type="entry name" value="ARM repeat"/>
    <property type="match status" value="1"/>
</dbReference>
<comment type="subcellular location">
    <subcellularLocation>
        <location evidence="2">Nucleus</location>
        <location evidence="2">Nucleoplasm</location>
    </subcellularLocation>
</comment>